<dbReference type="NCBIfam" id="NF000658">
    <property type="entry name" value="PRK00029.1"/>
    <property type="match status" value="1"/>
</dbReference>
<keyword evidence="5 8" id="KW-0547">Nucleotide-binding</keyword>
<feature type="binding site" evidence="8">
    <location>
        <position position="104"/>
    </location>
    <ligand>
        <name>ATP</name>
        <dbReference type="ChEBI" id="CHEBI:30616"/>
    </ligand>
</feature>
<comment type="catalytic activity">
    <reaction evidence="8">
        <text>L-threonyl-[protein] + ATP = 3-O-(5'-adenylyl)-L-threonyl-[protein] + diphosphate</text>
        <dbReference type="Rhea" id="RHEA:54292"/>
        <dbReference type="Rhea" id="RHEA-COMP:11060"/>
        <dbReference type="Rhea" id="RHEA-COMP:13847"/>
        <dbReference type="ChEBI" id="CHEBI:30013"/>
        <dbReference type="ChEBI" id="CHEBI:30616"/>
        <dbReference type="ChEBI" id="CHEBI:33019"/>
        <dbReference type="ChEBI" id="CHEBI:138113"/>
        <dbReference type="EC" id="2.7.7.108"/>
    </reaction>
</comment>
<dbReference type="EC" id="2.7.7.108" evidence="8"/>
<comment type="catalytic activity">
    <reaction evidence="8">
        <text>L-histidyl-[protein] + UTP = N(tele)-(5'-uridylyl)-L-histidyl-[protein] + diphosphate</text>
        <dbReference type="Rhea" id="RHEA:83891"/>
        <dbReference type="Rhea" id="RHEA-COMP:9745"/>
        <dbReference type="Rhea" id="RHEA-COMP:20239"/>
        <dbReference type="ChEBI" id="CHEBI:29979"/>
        <dbReference type="ChEBI" id="CHEBI:33019"/>
        <dbReference type="ChEBI" id="CHEBI:46398"/>
        <dbReference type="ChEBI" id="CHEBI:233474"/>
    </reaction>
</comment>
<comment type="catalytic activity">
    <reaction evidence="8">
        <text>L-tyrosyl-[protein] + ATP = O-(5'-adenylyl)-L-tyrosyl-[protein] + diphosphate</text>
        <dbReference type="Rhea" id="RHEA:54288"/>
        <dbReference type="Rhea" id="RHEA-COMP:10136"/>
        <dbReference type="Rhea" id="RHEA-COMP:13846"/>
        <dbReference type="ChEBI" id="CHEBI:30616"/>
        <dbReference type="ChEBI" id="CHEBI:33019"/>
        <dbReference type="ChEBI" id="CHEBI:46858"/>
        <dbReference type="ChEBI" id="CHEBI:83624"/>
        <dbReference type="EC" id="2.7.7.108"/>
    </reaction>
</comment>
<evidence type="ECO:0000256" key="1">
    <source>
        <dbReference type="ARBA" id="ARBA00009747"/>
    </source>
</evidence>
<keyword evidence="11" id="KW-1185">Reference proteome</keyword>
<feature type="binding site" evidence="8">
    <location>
        <position position="127"/>
    </location>
    <ligand>
        <name>ATP</name>
        <dbReference type="ChEBI" id="CHEBI:30616"/>
    </ligand>
</feature>
<organism evidence="10 11">
    <name type="scientific">Thioalkalivibrio halophilus</name>
    <dbReference type="NCBI Taxonomy" id="252474"/>
    <lineage>
        <taxon>Bacteria</taxon>
        <taxon>Pseudomonadati</taxon>
        <taxon>Pseudomonadota</taxon>
        <taxon>Gammaproteobacteria</taxon>
        <taxon>Chromatiales</taxon>
        <taxon>Ectothiorhodospiraceae</taxon>
        <taxon>Thioalkalivibrio</taxon>
    </lineage>
</organism>
<evidence type="ECO:0000313" key="10">
    <source>
        <dbReference type="EMBL" id="OOC10474.1"/>
    </source>
</evidence>
<feature type="binding site" evidence="8">
    <location>
        <position position="276"/>
    </location>
    <ligand>
        <name>ATP</name>
        <dbReference type="ChEBI" id="CHEBI:30616"/>
    </ligand>
</feature>
<accession>A0A1V2ZZE5</accession>
<dbReference type="STRING" id="252474.B1A74_05785"/>
<dbReference type="GO" id="GO:0000287">
    <property type="term" value="F:magnesium ion binding"/>
    <property type="evidence" value="ECO:0007669"/>
    <property type="project" value="UniProtKB-UniRule"/>
</dbReference>
<keyword evidence="2 8" id="KW-0808">Transferase</keyword>
<evidence type="ECO:0000256" key="3">
    <source>
        <dbReference type="ARBA" id="ARBA00022695"/>
    </source>
</evidence>
<dbReference type="GO" id="GO:0005524">
    <property type="term" value="F:ATP binding"/>
    <property type="evidence" value="ECO:0007669"/>
    <property type="project" value="UniProtKB-UniRule"/>
</dbReference>
<feature type="active site" description="Proton acceptor" evidence="8">
    <location>
        <position position="266"/>
    </location>
</feature>
<dbReference type="PANTHER" id="PTHR32057:SF14">
    <property type="entry name" value="PROTEIN ADENYLYLTRANSFERASE SELO, MITOCHONDRIAL"/>
    <property type="match status" value="1"/>
</dbReference>
<feature type="compositionally biased region" description="Basic and acidic residues" evidence="9">
    <location>
        <begin position="1"/>
        <end position="12"/>
    </location>
</feature>
<name>A0A1V2ZZE5_9GAMM</name>
<evidence type="ECO:0000256" key="4">
    <source>
        <dbReference type="ARBA" id="ARBA00022723"/>
    </source>
</evidence>
<dbReference type="EC" id="2.7.7.-" evidence="8"/>
<evidence type="ECO:0000256" key="5">
    <source>
        <dbReference type="ARBA" id="ARBA00022741"/>
    </source>
</evidence>
<protein>
    <recommendedName>
        <fullName evidence="8">Protein nucleotidyltransferase YdiU</fullName>
        <ecNumber evidence="8">2.7.7.-</ecNumber>
    </recommendedName>
    <alternativeName>
        <fullName evidence="8">Protein adenylyltransferase YdiU</fullName>
        <ecNumber evidence="8">2.7.7.108</ecNumber>
    </alternativeName>
    <alternativeName>
        <fullName evidence="8">Protein uridylyltransferase YdiU</fullName>
        <ecNumber evidence="8">2.7.7.-</ecNumber>
    </alternativeName>
</protein>
<gene>
    <name evidence="8" type="primary">ydiU</name>
    <name evidence="8" type="synonym">selO</name>
    <name evidence="10" type="ORF">B1A74_05785</name>
</gene>
<feature type="binding site" evidence="8">
    <location>
        <position position="139"/>
    </location>
    <ligand>
        <name>ATP</name>
        <dbReference type="ChEBI" id="CHEBI:30616"/>
    </ligand>
</feature>
<comment type="catalytic activity">
    <reaction evidence="8">
        <text>L-seryl-[protein] + UTP = O-(5'-uridylyl)-L-seryl-[protein] + diphosphate</text>
        <dbReference type="Rhea" id="RHEA:64604"/>
        <dbReference type="Rhea" id="RHEA-COMP:9863"/>
        <dbReference type="Rhea" id="RHEA-COMP:16635"/>
        <dbReference type="ChEBI" id="CHEBI:29999"/>
        <dbReference type="ChEBI" id="CHEBI:33019"/>
        <dbReference type="ChEBI" id="CHEBI:46398"/>
        <dbReference type="ChEBI" id="CHEBI:156051"/>
    </reaction>
</comment>
<dbReference type="InterPro" id="IPR003846">
    <property type="entry name" value="SelO"/>
</dbReference>
<dbReference type="Proteomes" id="UP000189177">
    <property type="component" value="Unassembled WGS sequence"/>
</dbReference>
<dbReference type="EMBL" id="MUZR01000016">
    <property type="protein sequence ID" value="OOC10474.1"/>
    <property type="molecule type" value="Genomic_DNA"/>
</dbReference>
<keyword evidence="8" id="KW-0464">Manganese</keyword>
<evidence type="ECO:0000256" key="8">
    <source>
        <dbReference type="HAMAP-Rule" id="MF_00692"/>
    </source>
</evidence>
<sequence length="507" mass="56659">MSAAEPNRERPPETPPSGAGLEWINRFAALPDAFHHRPEPAPFPGARLLASSPAMRERLGLTPEDLAAEPWLGMITRGEPVAGTPQVASVYAGHQFGVYVPQLGDGRAKLLGEVRTPAGEHWELQSKGSGPTAFSRHADGRAVLRSSIREYLVSEHMAALGIPTTRAVALYGSSLRVFRERIESGAVVLRAAPSFLRFGHFEYFHYAGYPERLRQLIDYALDHDFPEHREAEDPVRAMLETVTARTAELMADWQAVGFSHGVMNTDNMSLTGLTIDYGPFAFMDAYDPDYICNHTDQGGRYAFGRQPGVAQWNLIRLAETLVGQFRAPDIDTAVEQAKPVLEAYQEQFRAAWLRRMRAKLGLQLGRDEDEALIQDLLARMAAEGVDYTRFFRQLPALEDGDARQGFLEELEDPRAWAAWEDRWRARLGHETRPTAERHAAMRAVNPKYILRNHLAQAAIERAEEGDLSEVERLQRVLSRPFDEQPEDEDLAGLPPAWASGIQLSCSS</sequence>
<dbReference type="HAMAP" id="MF_00692">
    <property type="entry name" value="SelO"/>
    <property type="match status" value="1"/>
</dbReference>
<reference evidence="10 11" key="1">
    <citation type="submission" date="2017-02" db="EMBL/GenBank/DDBJ databases">
        <title>Genomic diversity within the haloalkaliphilic genus Thioalkalivibrio.</title>
        <authorList>
            <person name="Ahn A.-C."/>
            <person name="Meier-Kolthoff J."/>
            <person name="Overmars L."/>
            <person name="Richter M."/>
            <person name="Woyke T."/>
            <person name="Sorokin D.Y."/>
            <person name="Muyzer G."/>
        </authorList>
    </citation>
    <scope>NUCLEOTIDE SEQUENCE [LARGE SCALE GENOMIC DNA]</scope>
    <source>
        <strain evidence="10 11">HL17</strain>
    </source>
</reference>
<evidence type="ECO:0000313" key="11">
    <source>
        <dbReference type="Proteomes" id="UP000189177"/>
    </source>
</evidence>
<comment type="catalytic activity">
    <reaction evidence="8">
        <text>L-tyrosyl-[protein] + UTP = O-(5'-uridylyl)-L-tyrosyl-[protein] + diphosphate</text>
        <dbReference type="Rhea" id="RHEA:83887"/>
        <dbReference type="Rhea" id="RHEA-COMP:10136"/>
        <dbReference type="Rhea" id="RHEA-COMP:20238"/>
        <dbReference type="ChEBI" id="CHEBI:33019"/>
        <dbReference type="ChEBI" id="CHEBI:46398"/>
        <dbReference type="ChEBI" id="CHEBI:46858"/>
        <dbReference type="ChEBI" id="CHEBI:90602"/>
    </reaction>
</comment>
<dbReference type="GO" id="GO:0030145">
    <property type="term" value="F:manganese ion binding"/>
    <property type="evidence" value="ECO:0007669"/>
    <property type="project" value="UniProtKB-UniRule"/>
</dbReference>
<keyword evidence="7 8" id="KW-0460">Magnesium</keyword>
<feature type="binding site" evidence="8">
    <location>
        <position position="267"/>
    </location>
    <ligand>
        <name>Mg(2+)</name>
        <dbReference type="ChEBI" id="CHEBI:18420"/>
    </ligand>
</feature>
<keyword evidence="6 8" id="KW-0067">ATP-binding</keyword>
<feature type="binding site" evidence="8">
    <location>
        <position position="190"/>
    </location>
    <ligand>
        <name>ATP</name>
        <dbReference type="ChEBI" id="CHEBI:30616"/>
    </ligand>
</feature>
<feature type="region of interest" description="Disordered" evidence="9">
    <location>
        <begin position="1"/>
        <end position="20"/>
    </location>
</feature>
<feature type="binding site" evidence="8">
    <location>
        <position position="140"/>
    </location>
    <ligand>
        <name>ATP</name>
        <dbReference type="ChEBI" id="CHEBI:30616"/>
    </ligand>
</feature>
<keyword evidence="4 8" id="KW-0479">Metal-binding</keyword>
<comment type="similarity">
    <text evidence="1 8">Belongs to the SELO family.</text>
</comment>
<comment type="catalytic activity">
    <reaction evidence="8">
        <text>L-seryl-[protein] + ATP = 3-O-(5'-adenylyl)-L-seryl-[protein] + diphosphate</text>
        <dbReference type="Rhea" id="RHEA:58120"/>
        <dbReference type="Rhea" id="RHEA-COMP:9863"/>
        <dbReference type="Rhea" id="RHEA-COMP:15073"/>
        <dbReference type="ChEBI" id="CHEBI:29999"/>
        <dbReference type="ChEBI" id="CHEBI:30616"/>
        <dbReference type="ChEBI" id="CHEBI:33019"/>
        <dbReference type="ChEBI" id="CHEBI:142516"/>
        <dbReference type="EC" id="2.7.7.108"/>
    </reaction>
</comment>
<keyword evidence="3 8" id="KW-0548">Nucleotidyltransferase</keyword>
<dbReference type="AlphaFoldDB" id="A0A1V2ZZE5"/>
<dbReference type="OrthoDB" id="9776281at2"/>
<feature type="binding site" evidence="8">
    <location>
        <position position="107"/>
    </location>
    <ligand>
        <name>ATP</name>
        <dbReference type="ChEBI" id="CHEBI:30616"/>
    </ligand>
</feature>
<dbReference type="Pfam" id="PF02696">
    <property type="entry name" value="SelO"/>
    <property type="match status" value="1"/>
</dbReference>
<evidence type="ECO:0000256" key="7">
    <source>
        <dbReference type="ARBA" id="ARBA00022842"/>
    </source>
</evidence>
<comment type="caution">
    <text evidence="10">The sequence shown here is derived from an EMBL/GenBank/DDBJ whole genome shotgun (WGS) entry which is preliminary data.</text>
</comment>
<dbReference type="GO" id="GO:0070733">
    <property type="term" value="F:AMPylase activity"/>
    <property type="evidence" value="ECO:0007669"/>
    <property type="project" value="UniProtKB-EC"/>
</dbReference>
<feature type="binding site" evidence="8">
    <location>
        <position position="106"/>
    </location>
    <ligand>
        <name>ATP</name>
        <dbReference type="ChEBI" id="CHEBI:30616"/>
    </ligand>
</feature>
<dbReference type="PANTHER" id="PTHR32057">
    <property type="entry name" value="PROTEIN ADENYLYLTRANSFERASE SELO, MITOCHONDRIAL"/>
    <property type="match status" value="1"/>
</dbReference>
<feature type="binding site" evidence="8">
    <location>
        <position position="197"/>
    </location>
    <ligand>
        <name>ATP</name>
        <dbReference type="ChEBI" id="CHEBI:30616"/>
    </ligand>
</feature>
<evidence type="ECO:0000256" key="9">
    <source>
        <dbReference type="SAM" id="MobiDB-lite"/>
    </source>
</evidence>
<evidence type="ECO:0000256" key="2">
    <source>
        <dbReference type="ARBA" id="ARBA00022679"/>
    </source>
</evidence>
<feature type="binding site" evidence="8">
    <location>
        <position position="276"/>
    </location>
    <ligand>
        <name>Mg(2+)</name>
        <dbReference type="ChEBI" id="CHEBI:18420"/>
    </ligand>
</feature>
<comment type="cofactor">
    <cofactor evidence="8">
        <name>Mg(2+)</name>
        <dbReference type="ChEBI" id="CHEBI:18420"/>
    </cofactor>
    <cofactor evidence="8">
        <name>Mn(2+)</name>
        <dbReference type="ChEBI" id="CHEBI:29035"/>
    </cofactor>
</comment>
<proteinExistence type="inferred from homology"/>
<comment type="function">
    <text evidence="8">Nucleotidyltransferase involved in the post-translational modification of proteins. It can catalyze the addition of adenosine monophosphate (AMP) or uridine monophosphate (UMP) to a protein, resulting in modifications known as AMPylation and UMPylation.</text>
</comment>
<evidence type="ECO:0000256" key="6">
    <source>
        <dbReference type="ARBA" id="ARBA00022840"/>
    </source>
</evidence>
<dbReference type="RefSeq" id="WP_077244061.1">
    <property type="nucleotide sequence ID" value="NZ_MUZR01000016.1"/>
</dbReference>